<dbReference type="EMBL" id="CAJNIZ010044535">
    <property type="protein sequence ID" value="CAE7692528.1"/>
    <property type="molecule type" value="Genomic_DNA"/>
</dbReference>
<dbReference type="OrthoDB" id="418599at2759"/>
<evidence type="ECO:0000313" key="3">
    <source>
        <dbReference type="EMBL" id="CAE7692528.1"/>
    </source>
</evidence>
<gene>
    <name evidence="3" type="ORF">SPIL2461_LOCUS19404</name>
</gene>
<proteinExistence type="predicted"/>
<dbReference type="Proteomes" id="UP000649617">
    <property type="component" value="Unassembled WGS sequence"/>
</dbReference>
<protein>
    <submittedName>
        <fullName evidence="3">Uncharacterized protein</fullName>
    </submittedName>
</protein>
<keyword evidence="2" id="KW-1133">Transmembrane helix</keyword>
<accession>A0A812WJT2</accession>
<evidence type="ECO:0000256" key="2">
    <source>
        <dbReference type="SAM" id="Phobius"/>
    </source>
</evidence>
<feature type="transmembrane region" description="Helical" evidence="2">
    <location>
        <begin position="73"/>
        <end position="93"/>
    </location>
</feature>
<evidence type="ECO:0000256" key="1">
    <source>
        <dbReference type="SAM" id="MobiDB-lite"/>
    </source>
</evidence>
<reference evidence="3" key="1">
    <citation type="submission" date="2021-02" db="EMBL/GenBank/DDBJ databases">
        <authorList>
            <person name="Dougan E. K."/>
            <person name="Rhodes N."/>
            <person name="Thang M."/>
            <person name="Chan C."/>
        </authorList>
    </citation>
    <scope>NUCLEOTIDE SEQUENCE</scope>
</reference>
<keyword evidence="4" id="KW-1185">Reference proteome</keyword>
<organism evidence="3 4">
    <name type="scientific">Symbiodinium pilosum</name>
    <name type="common">Dinoflagellate</name>
    <dbReference type="NCBI Taxonomy" id="2952"/>
    <lineage>
        <taxon>Eukaryota</taxon>
        <taxon>Sar</taxon>
        <taxon>Alveolata</taxon>
        <taxon>Dinophyceae</taxon>
        <taxon>Suessiales</taxon>
        <taxon>Symbiodiniaceae</taxon>
        <taxon>Symbiodinium</taxon>
    </lineage>
</organism>
<feature type="transmembrane region" description="Helical" evidence="2">
    <location>
        <begin position="105"/>
        <end position="129"/>
    </location>
</feature>
<evidence type="ECO:0000313" key="4">
    <source>
        <dbReference type="Proteomes" id="UP000649617"/>
    </source>
</evidence>
<feature type="compositionally biased region" description="Low complexity" evidence="1">
    <location>
        <begin position="27"/>
        <end position="38"/>
    </location>
</feature>
<feature type="compositionally biased region" description="Low complexity" evidence="1">
    <location>
        <begin position="47"/>
        <end position="59"/>
    </location>
</feature>
<feature type="non-terminal residue" evidence="3">
    <location>
        <position position="1"/>
    </location>
</feature>
<dbReference type="AlphaFoldDB" id="A0A812WJT2"/>
<keyword evidence="2" id="KW-0812">Transmembrane</keyword>
<name>A0A812WJT2_SYMPI</name>
<sequence>AQSYSPLPLRSAAAGTLQLSSQEELSPRSPRTPRSIPSQGGARLACSSWGSPMHGSSSPRMDEEQDGFDLSRVAVPIGIAVPLLLYVALWLVYFNSHNPAVEPTLLRVLLCCTALIAAVPIFICAAKAIMGSRVANGLKALSDLVLKMESRVDSVYVDIHEGIICIDGLELKNPQNREWRSPYLLTAKRVRCHVLFREFAKSKFRHLTVQELNISGVELMYEKTFDSSNVNDVLNKISEVKDNLKPRENQPPQLTFRRVIVEDIAVRLQGLMAAMANIAAADLRYEDFSEEVGPVGPEFLIVLLLKTLLKSAVSNVLGLNAFRSLVGYSSEDQI</sequence>
<comment type="caution">
    <text evidence="3">The sequence shown here is derived from an EMBL/GenBank/DDBJ whole genome shotgun (WGS) entry which is preliminary data.</text>
</comment>
<keyword evidence="2" id="KW-0472">Membrane</keyword>
<feature type="region of interest" description="Disordered" evidence="1">
    <location>
        <begin position="1"/>
        <end position="64"/>
    </location>
</feature>